<organism evidence="1 2">
    <name type="scientific">Hibiscus sabdariffa</name>
    <name type="common">roselle</name>
    <dbReference type="NCBI Taxonomy" id="183260"/>
    <lineage>
        <taxon>Eukaryota</taxon>
        <taxon>Viridiplantae</taxon>
        <taxon>Streptophyta</taxon>
        <taxon>Embryophyta</taxon>
        <taxon>Tracheophyta</taxon>
        <taxon>Spermatophyta</taxon>
        <taxon>Magnoliopsida</taxon>
        <taxon>eudicotyledons</taxon>
        <taxon>Gunneridae</taxon>
        <taxon>Pentapetalae</taxon>
        <taxon>rosids</taxon>
        <taxon>malvids</taxon>
        <taxon>Malvales</taxon>
        <taxon>Malvaceae</taxon>
        <taxon>Malvoideae</taxon>
        <taxon>Hibiscus</taxon>
    </lineage>
</organism>
<reference evidence="1 2" key="1">
    <citation type="journal article" date="2024" name="G3 (Bethesda)">
        <title>Genome assembly of Hibiscus sabdariffa L. provides insights into metabolisms of medicinal natural products.</title>
        <authorList>
            <person name="Kim T."/>
        </authorList>
    </citation>
    <scope>NUCLEOTIDE SEQUENCE [LARGE SCALE GENOMIC DNA]</scope>
    <source>
        <strain evidence="1">TK-2024</strain>
        <tissue evidence="1">Old leaves</tissue>
    </source>
</reference>
<accession>A0ABR2BGX3</accession>
<gene>
    <name evidence="1" type="ORF">V6N12_034150</name>
</gene>
<dbReference type="EMBL" id="JBBPBM010000118">
    <property type="protein sequence ID" value="KAK8506418.1"/>
    <property type="molecule type" value="Genomic_DNA"/>
</dbReference>
<dbReference type="Proteomes" id="UP001472677">
    <property type="component" value="Unassembled WGS sequence"/>
</dbReference>
<evidence type="ECO:0000313" key="1">
    <source>
        <dbReference type="EMBL" id="KAK8506418.1"/>
    </source>
</evidence>
<name>A0ABR2BGX3_9ROSI</name>
<proteinExistence type="predicted"/>
<keyword evidence="2" id="KW-1185">Reference proteome</keyword>
<sequence length="80" mass="7327">MGAGGGGGGLALMGAGGSGGRGSALSGECFKGGKLDGKAPILPGGSGSNGLVLPDISEDSAEALVAAATAPNDDLPSKET</sequence>
<comment type="caution">
    <text evidence="1">The sequence shown here is derived from an EMBL/GenBank/DDBJ whole genome shotgun (WGS) entry which is preliminary data.</text>
</comment>
<protein>
    <submittedName>
        <fullName evidence="1">Uncharacterized protein</fullName>
    </submittedName>
</protein>
<evidence type="ECO:0000313" key="2">
    <source>
        <dbReference type="Proteomes" id="UP001472677"/>
    </source>
</evidence>